<dbReference type="AlphaFoldDB" id="A0A1M6LC30"/>
<dbReference type="EMBL" id="FQZF01000018">
    <property type="protein sequence ID" value="SHJ68791.1"/>
    <property type="molecule type" value="Genomic_DNA"/>
</dbReference>
<evidence type="ECO:0000256" key="1">
    <source>
        <dbReference type="SAM" id="MobiDB-lite"/>
    </source>
</evidence>
<accession>A0A1M6LC30</accession>
<feature type="compositionally biased region" description="Basic and acidic residues" evidence="1">
    <location>
        <begin position="154"/>
        <end position="164"/>
    </location>
</feature>
<dbReference type="Proteomes" id="UP000184387">
    <property type="component" value="Unassembled WGS sequence"/>
</dbReference>
<evidence type="ECO:0000313" key="2">
    <source>
        <dbReference type="EMBL" id="SHJ68791.1"/>
    </source>
</evidence>
<sequence length="286" mass="30707">MTRGHGEGGPDRPPTPPRSGSFLTPPPRTGRFAPRVSPSYGRKKVSAPLSAPTVRGISKREFARREGCDDKLVRKAIEAGKLKPFGDGSLDPALVGTGWRHGNRHPVAGADTPADRSADTPADSGPQSAPVRTPRSALPDAPPASRMEPQPHGGELKRRQKPTEDEPDEEIDLEGFQREVLAGNIPDLARSEKVKAAAAAIRGMVSARRDADAVVEIGVAEAVMFETFRAFRDAWMNWPARVAPLIAADLGIEAGRVLEALTPHVQQQLEDLGEPEPDFTPPDDEA</sequence>
<dbReference type="STRING" id="198092.SAMN02745194_03123"/>
<gene>
    <name evidence="2" type="ORF">SAMN02745194_03123</name>
</gene>
<feature type="region of interest" description="Disordered" evidence="1">
    <location>
        <begin position="1"/>
        <end position="174"/>
    </location>
</feature>
<keyword evidence="3" id="KW-1185">Reference proteome</keyword>
<protein>
    <submittedName>
        <fullName evidence="2">Uncharacterized protein</fullName>
    </submittedName>
</protein>
<name>A0A1M6LC30_9PROT</name>
<feature type="compositionally biased region" description="Basic and acidic residues" evidence="1">
    <location>
        <begin position="1"/>
        <end position="10"/>
    </location>
</feature>
<evidence type="ECO:0000313" key="3">
    <source>
        <dbReference type="Proteomes" id="UP000184387"/>
    </source>
</evidence>
<organism evidence="2 3">
    <name type="scientific">Muricoccus roseus</name>
    <dbReference type="NCBI Taxonomy" id="198092"/>
    <lineage>
        <taxon>Bacteria</taxon>
        <taxon>Pseudomonadati</taxon>
        <taxon>Pseudomonadota</taxon>
        <taxon>Alphaproteobacteria</taxon>
        <taxon>Acetobacterales</taxon>
        <taxon>Roseomonadaceae</taxon>
        <taxon>Muricoccus</taxon>
    </lineage>
</organism>
<reference evidence="2 3" key="1">
    <citation type="submission" date="2016-11" db="EMBL/GenBank/DDBJ databases">
        <authorList>
            <person name="Jaros S."/>
            <person name="Januszkiewicz K."/>
            <person name="Wedrychowicz H."/>
        </authorList>
    </citation>
    <scope>NUCLEOTIDE SEQUENCE [LARGE SCALE GENOMIC DNA]</scope>
    <source>
        <strain evidence="2 3">DSM 14916</strain>
    </source>
</reference>
<proteinExistence type="predicted"/>
<feature type="compositionally biased region" description="Basic and acidic residues" evidence="1">
    <location>
        <begin position="58"/>
        <end position="81"/>
    </location>
</feature>